<sequence>MHKTQPYYTTQIEDFIKKFYQSLSIITPEQLDMITISQKLNIWLHFAPLGSRAICRDDLPSIIIDNRNALYHQWEDYGHELCHVLFHVGNQLYMPKLFLDYQEAKANSFMLHFCIPTFMLRMIDLPETRKEAIHLVAKTFNVSFNIANQRLLHYENQLLASRLQNFFTNKSNYVKKL</sequence>
<comment type="caution">
    <text evidence="2">The sequence shown here is derived from an EMBL/GenBank/DDBJ whole genome shotgun (WGS) entry which is preliminary data.</text>
</comment>
<dbReference type="Proteomes" id="UP000191124">
    <property type="component" value="Unassembled WGS sequence"/>
</dbReference>
<protein>
    <recommendedName>
        <fullName evidence="1">IrrE N-terminal-like domain-containing protein</fullName>
    </recommendedName>
</protein>
<evidence type="ECO:0000313" key="2">
    <source>
        <dbReference type="EMBL" id="OOR30491.1"/>
    </source>
</evidence>
<reference evidence="2 3" key="1">
    <citation type="submission" date="2017-01" db="EMBL/GenBank/DDBJ databases">
        <title>Bacillus cereus isolates.</title>
        <authorList>
            <person name="Beno S.M."/>
        </authorList>
    </citation>
    <scope>NUCLEOTIDE SEQUENCE [LARGE SCALE GENOMIC DNA]</scope>
    <source>
        <strain evidence="2 3">FSL M7-1219</strain>
    </source>
</reference>
<evidence type="ECO:0000259" key="1">
    <source>
        <dbReference type="Pfam" id="PF06114"/>
    </source>
</evidence>
<feature type="domain" description="IrrE N-terminal-like" evidence="1">
    <location>
        <begin position="38"/>
        <end position="151"/>
    </location>
</feature>
<accession>A0A1S9V900</accession>
<proteinExistence type="predicted"/>
<organism evidence="2 3">
    <name type="scientific">Bacillus cereus</name>
    <dbReference type="NCBI Taxonomy" id="1396"/>
    <lineage>
        <taxon>Bacteria</taxon>
        <taxon>Bacillati</taxon>
        <taxon>Bacillota</taxon>
        <taxon>Bacilli</taxon>
        <taxon>Bacillales</taxon>
        <taxon>Bacillaceae</taxon>
        <taxon>Bacillus</taxon>
        <taxon>Bacillus cereus group</taxon>
    </lineage>
</organism>
<dbReference type="InterPro" id="IPR010359">
    <property type="entry name" value="IrrE_HExxH"/>
</dbReference>
<gene>
    <name evidence="2" type="ORF">BW892_04985</name>
</gene>
<dbReference type="RefSeq" id="WP_078179784.1">
    <property type="nucleotide sequence ID" value="NZ_MUAL01000005.1"/>
</dbReference>
<name>A0A1S9V900_BACCE</name>
<dbReference type="Pfam" id="PF06114">
    <property type="entry name" value="Peptidase_M78"/>
    <property type="match status" value="1"/>
</dbReference>
<dbReference type="AlphaFoldDB" id="A0A1S9V900"/>
<evidence type="ECO:0000313" key="3">
    <source>
        <dbReference type="Proteomes" id="UP000191124"/>
    </source>
</evidence>
<dbReference type="EMBL" id="MUAL01000005">
    <property type="protein sequence ID" value="OOR30491.1"/>
    <property type="molecule type" value="Genomic_DNA"/>
</dbReference>